<feature type="signal peptide" evidence="2">
    <location>
        <begin position="1"/>
        <end position="23"/>
    </location>
</feature>
<name>A0A964T476_9HYPH</name>
<comment type="caution">
    <text evidence="3">The sequence shown here is derived from an EMBL/GenBank/DDBJ whole genome shotgun (WGS) entry which is preliminary data.</text>
</comment>
<dbReference type="InterPro" id="IPR005064">
    <property type="entry name" value="BUG"/>
</dbReference>
<gene>
    <name evidence="3" type="ORF">E4O86_10760</name>
</gene>
<keyword evidence="4" id="KW-1185">Reference proteome</keyword>
<keyword evidence="2" id="KW-0732">Signal</keyword>
<accession>A0A964T476</accession>
<dbReference type="AlphaFoldDB" id="A0A964T476"/>
<reference evidence="3" key="1">
    <citation type="submission" date="2019-03" db="EMBL/GenBank/DDBJ databases">
        <title>Afifella sp. nov., isolated from activated sludge.</title>
        <authorList>
            <person name="Li Q."/>
            <person name="Liu Y."/>
        </authorList>
    </citation>
    <scope>NUCLEOTIDE SEQUENCE</scope>
    <source>
        <strain evidence="3">L72</strain>
    </source>
</reference>
<dbReference type="Proteomes" id="UP000773614">
    <property type="component" value="Unassembled WGS sequence"/>
</dbReference>
<comment type="similarity">
    <text evidence="1">Belongs to the UPF0065 (bug) family.</text>
</comment>
<evidence type="ECO:0000313" key="4">
    <source>
        <dbReference type="Proteomes" id="UP000773614"/>
    </source>
</evidence>
<dbReference type="InterPro" id="IPR042100">
    <property type="entry name" value="Bug_dom1"/>
</dbReference>
<proteinExistence type="inferred from homology"/>
<dbReference type="PANTHER" id="PTHR42928">
    <property type="entry name" value="TRICARBOXYLATE-BINDING PROTEIN"/>
    <property type="match status" value="1"/>
</dbReference>
<protein>
    <recommendedName>
        <fullName evidence="5">Tripartite-type tricarboxylate transporter receptor subunit TctC</fullName>
    </recommendedName>
</protein>
<dbReference type="RefSeq" id="WP_161140542.1">
    <property type="nucleotide sequence ID" value="NZ_SPKJ01000030.1"/>
</dbReference>
<dbReference type="EMBL" id="SPKJ01000030">
    <property type="protein sequence ID" value="MYZ48191.1"/>
    <property type="molecule type" value="Genomic_DNA"/>
</dbReference>
<organism evidence="3 4">
    <name type="scientific">Propylenella binzhouense</name>
    <dbReference type="NCBI Taxonomy" id="2555902"/>
    <lineage>
        <taxon>Bacteria</taxon>
        <taxon>Pseudomonadati</taxon>
        <taxon>Pseudomonadota</taxon>
        <taxon>Alphaproteobacteria</taxon>
        <taxon>Hyphomicrobiales</taxon>
        <taxon>Propylenellaceae</taxon>
        <taxon>Propylenella</taxon>
    </lineage>
</organism>
<evidence type="ECO:0000256" key="1">
    <source>
        <dbReference type="ARBA" id="ARBA00006987"/>
    </source>
</evidence>
<evidence type="ECO:0000313" key="3">
    <source>
        <dbReference type="EMBL" id="MYZ48191.1"/>
    </source>
</evidence>
<dbReference type="PANTHER" id="PTHR42928:SF5">
    <property type="entry name" value="BLR1237 PROTEIN"/>
    <property type="match status" value="1"/>
</dbReference>
<dbReference type="OrthoDB" id="7817633at2"/>
<evidence type="ECO:0008006" key="5">
    <source>
        <dbReference type="Google" id="ProtNLM"/>
    </source>
</evidence>
<dbReference type="Gene3D" id="3.40.190.150">
    <property type="entry name" value="Bordetella uptake gene, domain 1"/>
    <property type="match status" value="1"/>
</dbReference>
<sequence length="343" mass="37026">MLTRLASSLLLALAVPLAGQAKADSVEDFYKGKTVNLIIGYSVGGGYDTYSRVLAQHMGKHIPGNPTVVPQNMPGAGSLKAANYIFNVAPKDGTVFGTFARGLAMEPLIGTSSTQFDPSKFTWLGSIAEEKSVCVTWHTSPVKTWEDAQKTPFKVAGEGSGSDPDIFSSVVKSLFDVPMELVTGYPGTNEMTLAIERGEVDGRCGWSWNVIKTAQADWVRDKKLNILLQMSLHPIEDLPDVPNVMNIAQTDEQKQVLKLVLGRQVMGRPYAAPPGLPPERAEALRKAFEATMKDPDFLAEAEARGLEVSPITGKELDELVADLYATPKETLAHARAAIGEAAR</sequence>
<dbReference type="Gene3D" id="3.40.190.10">
    <property type="entry name" value="Periplasmic binding protein-like II"/>
    <property type="match status" value="1"/>
</dbReference>
<evidence type="ECO:0000256" key="2">
    <source>
        <dbReference type="SAM" id="SignalP"/>
    </source>
</evidence>
<dbReference type="Pfam" id="PF03401">
    <property type="entry name" value="TctC"/>
    <property type="match status" value="1"/>
</dbReference>
<feature type="chain" id="PRO_5037822308" description="Tripartite-type tricarboxylate transporter receptor subunit TctC" evidence="2">
    <location>
        <begin position="24"/>
        <end position="343"/>
    </location>
</feature>